<keyword evidence="4 7" id="KW-0812">Transmembrane</keyword>
<evidence type="ECO:0000256" key="7">
    <source>
        <dbReference type="SAM" id="Phobius"/>
    </source>
</evidence>
<dbReference type="PANTHER" id="PTHR30576:SF10">
    <property type="entry name" value="SLL5057 PROTEIN"/>
    <property type="match status" value="1"/>
</dbReference>
<feature type="transmembrane region" description="Helical" evidence="7">
    <location>
        <begin position="67"/>
        <end position="89"/>
    </location>
</feature>
<comment type="similarity">
    <text evidence="2">Belongs to the bacterial sugar transferase family.</text>
</comment>
<dbReference type="RefSeq" id="WP_336391692.1">
    <property type="nucleotide sequence ID" value="NZ_JBAPLV010000001.1"/>
</dbReference>
<name>A0ABU8E0I5_9ACTN</name>
<dbReference type="GO" id="GO:0016740">
    <property type="term" value="F:transferase activity"/>
    <property type="evidence" value="ECO:0007669"/>
    <property type="project" value="UniProtKB-KW"/>
</dbReference>
<evidence type="ECO:0000256" key="2">
    <source>
        <dbReference type="ARBA" id="ARBA00006464"/>
    </source>
</evidence>
<comment type="subcellular location">
    <subcellularLocation>
        <location evidence="1">Membrane</location>
        <topology evidence="1">Multi-pass membrane protein</topology>
    </subcellularLocation>
</comment>
<dbReference type="Proteomes" id="UP001373496">
    <property type="component" value="Unassembled WGS sequence"/>
</dbReference>
<dbReference type="Pfam" id="PF13727">
    <property type="entry name" value="CoA_binding_3"/>
    <property type="match status" value="1"/>
</dbReference>
<feature type="domain" description="Bacterial sugar transferase" evidence="8">
    <location>
        <begin position="265"/>
        <end position="452"/>
    </location>
</feature>
<protein>
    <submittedName>
        <fullName evidence="9">Sugar transferase</fullName>
        <ecNumber evidence="9">2.7.8.-</ecNumber>
    </submittedName>
</protein>
<proteinExistence type="inferred from homology"/>
<evidence type="ECO:0000313" key="10">
    <source>
        <dbReference type="Proteomes" id="UP001373496"/>
    </source>
</evidence>
<keyword evidence="5 7" id="KW-1133">Transmembrane helix</keyword>
<evidence type="ECO:0000256" key="1">
    <source>
        <dbReference type="ARBA" id="ARBA00004141"/>
    </source>
</evidence>
<keyword evidence="6 7" id="KW-0472">Membrane</keyword>
<feature type="transmembrane region" description="Helical" evidence="7">
    <location>
        <begin position="271"/>
        <end position="291"/>
    </location>
</feature>
<dbReference type="InterPro" id="IPR003362">
    <property type="entry name" value="Bact_transf"/>
</dbReference>
<organism evidence="9 10">
    <name type="scientific">Klenkia terrae</name>
    <dbReference type="NCBI Taxonomy" id="1052259"/>
    <lineage>
        <taxon>Bacteria</taxon>
        <taxon>Bacillati</taxon>
        <taxon>Actinomycetota</taxon>
        <taxon>Actinomycetes</taxon>
        <taxon>Geodermatophilales</taxon>
        <taxon>Geodermatophilaceae</taxon>
        <taxon>Klenkia</taxon>
    </lineage>
</organism>
<dbReference type="InterPro" id="IPR017475">
    <property type="entry name" value="EPS_sugar_tfrase"/>
</dbReference>
<sequence>MNYTSALVLGDLVAAGTALVPVALTEAVWGTSLTTVSAIAAILAWPGVLALLGSYAERRLGAGPDEYRRVMVSSLVLVAALGVVLAAAPEAPLRAFLLVGIPVAAALTLVGRNVQRRRLHRARREGRMSKRVVVVGREVALVDLVGRLRRDPSAGWQVIGACVPDPSSAGGLGREGVHVLGGLDHVAAVLDNVRADAVVVSSASETAAVYLRELAWKLEGTNIELLVVPGLIEVAPDRLQIRPTVSVPLIQVREPEFRGLRRVAKSAVDRSAAALLLLLGSPLLLVLAVLVKRSSAGPVFYRHRRIGKRGHEFNLLKFRSMVTGADRQLESLVTFSDGNDVQFKMRQDPRITGIGAFLRRCSLDELPQLINVLKGDMSLVGPRPHVTREVEQYGDDMHRRLLVKPGITGLWQVSGRSDLSWDESVELDVRYVENWSLGRDLGILWKTFRAVVRGSGAY</sequence>
<evidence type="ECO:0000256" key="4">
    <source>
        <dbReference type="ARBA" id="ARBA00022692"/>
    </source>
</evidence>
<evidence type="ECO:0000259" key="8">
    <source>
        <dbReference type="Pfam" id="PF02397"/>
    </source>
</evidence>
<keyword evidence="3 9" id="KW-0808">Transferase</keyword>
<dbReference type="EC" id="2.7.8.-" evidence="9"/>
<evidence type="ECO:0000256" key="6">
    <source>
        <dbReference type="ARBA" id="ARBA00023136"/>
    </source>
</evidence>
<evidence type="ECO:0000256" key="3">
    <source>
        <dbReference type="ARBA" id="ARBA00022679"/>
    </source>
</evidence>
<reference evidence="9 10" key="1">
    <citation type="submission" date="2024-03" db="EMBL/GenBank/DDBJ databases">
        <title>Draft genome sequence of Klenkia terrae.</title>
        <authorList>
            <person name="Duangmal K."/>
            <person name="Chantavorakit T."/>
        </authorList>
    </citation>
    <scope>NUCLEOTIDE SEQUENCE [LARGE SCALE GENOMIC DNA]</scope>
    <source>
        <strain evidence="9 10">JCM 17786</strain>
    </source>
</reference>
<keyword evidence="10" id="KW-1185">Reference proteome</keyword>
<comment type="caution">
    <text evidence="9">The sequence shown here is derived from an EMBL/GenBank/DDBJ whole genome shotgun (WGS) entry which is preliminary data.</text>
</comment>
<dbReference type="PANTHER" id="PTHR30576">
    <property type="entry name" value="COLANIC BIOSYNTHESIS UDP-GLUCOSE LIPID CARRIER TRANSFERASE"/>
    <property type="match status" value="1"/>
</dbReference>
<dbReference type="EMBL" id="JBAPLV010000001">
    <property type="protein sequence ID" value="MEI4277164.1"/>
    <property type="molecule type" value="Genomic_DNA"/>
</dbReference>
<feature type="transmembrane region" description="Helical" evidence="7">
    <location>
        <begin position="95"/>
        <end position="114"/>
    </location>
</feature>
<dbReference type="Gene3D" id="3.40.50.720">
    <property type="entry name" value="NAD(P)-binding Rossmann-like Domain"/>
    <property type="match status" value="1"/>
</dbReference>
<evidence type="ECO:0000313" key="9">
    <source>
        <dbReference type="EMBL" id="MEI4277164.1"/>
    </source>
</evidence>
<dbReference type="Pfam" id="PF02397">
    <property type="entry name" value="Bac_transf"/>
    <property type="match status" value="1"/>
</dbReference>
<accession>A0ABU8E0I5</accession>
<dbReference type="NCBIfam" id="TIGR03025">
    <property type="entry name" value="EPS_sugtrans"/>
    <property type="match status" value="1"/>
</dbReference>
<gene>
    <name evidence="9" type="ORF">UXQ13_01695</name>
</gene>
<evidence type="ECO:0000256" key="5">
    <source>
        <dbReference type="ARBA" id="ARBA00022989"/>
    </source>
</evidence>
<feature type="transmembrane region" description="Helical" evidence="7">
    <location>
        <begin position="35"/>
        <end position="55"/>
    </location>
</feature>